<dbReference type="GO" id="GO:0007165">
    <property type="term" value="P:signal transduction"/>
    <property type="evidence" value="ECO:0007669"/>
    <property type="project" value="InterPro"/>
</dbReference>
<dbReference type="Proteomes" id="UP000265618">
    <property type="component" value="Unassembled WGS sequence"/>
</dbReference>
<sequence length="232" mass="25135">MLEGVTSAAKMKALDVTTSQSSSPKPKDTETAFVRQVFTSWQGDTPPQQAASLPSAQFPEPLEPVRSSVAVRPTVSEGVDSEDETEREREGLEEIRREASIIKENPHFDPTASETFTPAAKVKVYPIPKAPLPIAWGPDFNVFAAFPAKKRECVGTVAGVPRAASAMALPLVVDSAMSDLGLYQSLRVTRGQMWYLVCTLQGAYSSENPYHNSTHGTDVNPYHNSTHATDGT</sequence>
<dbReference type="Gene3D" id="1.10.1300.10">
    <property type="entry name" value="3'5'-cyclic nucleotide phosphodiesterase, catalytic domain"/>
    <property type="match status" value="1"/>
</dbReference>
<organism evidence="2 3">
    <name type="scientific">Kipferlia bialata</name>
    <dbReference type="NCBI Taxonomy" id="797122"/>
    <lineage>
        <taxon>Eukaryota</taxon>
        <taxon>Metamonada</taxon>
        <taxon>Carpediemonas-like organisms</taxon>
        <taxon>Kipferlia</taxon>
    </lineage>
</organism>
<evidence type="ECO:0000313" key="2">
    <source>
        <dbReference type="EMBL" id="GIQ88981.1"/>
    </source>
</evidence>
<gene>
    <name evidence="2" type="ORF">KIPB_011344</name>
</gene>
<comment type="caution">
    <text evidence="2">The sequence shown here is derived from an EMBL/GenBank/DDBJ whole genome shotgun (WGS) entry which is preliminary data.</text>
</comment>
<keyword evidence="3" id="KW-1185">Reference proteome</keyword>
<dbReference type="InterPro" id="IPR036971">
    <property type="entry name" value="PDEase_catalytic_dom_sf"/>
</dbReference>
<evidence type="ECO:0000256" key="1">
    <source>
        <dbReference type="SAM" id="MobiDB-lite"/>
    </source>
</evidence>
<dbReference type="AlphaFoldDB" id="A0A9K3D504"/>
<feature type="compositionally biased region" description="Polar residues" evidence="1">
    <location>
        <begin position="37"/>
        <end position="55"/>
    </location>
</feature>
<feature type="non-terminal residue" evidence="2">
    <location>
        <position position="1"/>
    </location>
</feature>
<name>A0A9K3D504_9EUKA</name>
<dbReference type="GO" id="GO:0004114">
    <property type="term" value="F:3',5'-cyclic-nucleotide phosphodiesterase activity"/>
    <property type="evidence" value="ECO:0007669"/>
    <property type="project" value="InterPro"/>
</dbReference>
<feature type="region of interest" description="Disordered" evidence="1">
    <location>
        <begin position="1"/>
        <end position="92"/>
    </location>
</feature>
<dbReference type="EMBL" id="BDIP01004579">
    <property type="protein sequence ID" value="GIQ88981.1"/>
    <property type="molecule type" value="Genomic_DNA"/>
</dbReference>
<reference evidence="2 3" key="1">
    <citation type="journal article" date="2018" name="PLoS ONE">
        <title>The draft genome of Kipferlia bialata reveals reductive genome evolution in fornicate parasites.</title>
        <authorList>
            <person name="Tanifuji G."/>
            <person name="Takabayashi S."/>
            <person name="Kume K."/>
            <person name="Takagi M."/>
            <person name="Nakayama T."/>
            <person name="Kamikawa R."/>
            <person name="Inagaki Y."/>
            <person name="Hashimoto T."/>
        </authorList>
    </citation>
    <scope>NUCLEOTIDE SEQUENCE [LARGE SCALE GENOMIC DNA]</scope>
    <source>
        <strain evidence="2">NY0173</strain>
    </source>
</reference>
<protein>
    <submittedName>
        <fullName evidence="2">Uncharacterized protein</fullName>
    </submittedName>
</protein>
<dbReference type="SUPFAM" id="SSF109604">
    <property type="entry name" value="HD-domain/PDEase-like"/>
    <property type="match status" value="1"/>
</dbReference>
<accession>A0A9K3D504</accession>
<feature type="region of interest" description="Disordered" evidence="1">
    <location>
        <begin position="211"/>
        <end position="232"/>
    </location>
</feature>
<proteinExistence type="predicted"/>
<evidence type="ECO:0000313" key="3">
    <source>
        <dbReference type="Proteomes" id="UP000265618"/>
    </source>
</evidence>